<protein>
    <submittedName>
        <fullName evidence="2">2-succinyl-6-hydroxy-2, 4-cyclohexadiene-1-carboxylate synthase</fullName>
    </submittedName>
</protein>
<gene>
    <name evidence="2" type="ORF">Pan189_41960</name>
</gene>
<dbReference type="EMBL" id="CP036268">
    <property type="protein sequence ID" value="QDT39785.1"/>
    <property type="molecule type" value="Genomic_DNA"/>
</dbReference>
<dbReference type="OrthoDB" id="9777090at2"/>
<dbReference type="AlphaFoldDB" id="A0A517R7D2"/>
<organism evidence="2 3">
    <name type="scientific">Stratiformator vulcanicus</name>
    <dbReference type="NCBI Taxonomy" id="2527980"/>
    <lineage>
        <taxon>Bacteria</taxon>
        <taxon>Pseudomonadati</taxon>
        <taxon>Planctomycetota</taxon>
        <taxon>Planctomycetia</taxon>
        <taxon>Planctomycetales</taxon>
        <taxon>Planctomycetaceae</taxon>
        <taxon>Stratiformator</taxon>
    </lineage>
</organism>
<dbReference type="PANTHER" id="PTHR12277">
    <property type="entry name" value="ALPHA/BETA HYDROLASE DOMAIN-CONTAINING PROTEIN"/>
    <property type="match status" value="1"/>
</dbReference>
<dbReference type="Proteomes" id="UP000317318">
    <property type="component" value="Chromosome"/>
</dbReference>
<evidence type="ECO:0000259" key="1">
    <source>
        <dbReference type="Pfam" id="PF00561"/>
    </source>
</evidence>
<accession>A0A517R7D2</accession>
<proteinExistence type="predicted"/>
<dbReference type="InterPro" id="IPR029058">
    <property type="entry name" value="AB_hydrolase_fold"/>
</dbReference>
<dbReference type="RefSeq" id="WP_145365898.1">
    <property type="nucleotide sequence ID" value="NZ_CP036268.1"/>
</dbReference>
<dbReference type="KEGG" id="svp:Pan189_41960"/>
<evidence type="ECO:0000313" key="2">
    <source>
        <dbReference type="EMBL" id="QDT39785.1"/>
    </source>
</evidence>
<reference evidence="2 3" key="1">
    <citation type="submission" date="2019-02" db="EMBL/GenBank/DDBJ databases">
        <title>Deep-cultivation of Planctomycetes and their phenomic and genomic characterization uncovers novel biology.</title>
        <authorList>
            <person name="Wiegand S."/>
            <person name="Jogler M."/>
            <person name="Boedeker C."/>
            <person name="Pinto D."/>
            <person name="Vollmers J."/>
            <person name="Rivas-Marin E."/>
            <person name="Kohn T."/>
            <person name="Peeters S.H."/>
            <person name="Heuer A."/>
            <person name="Rast P."/>
            <person name="Oberbeckmann S."/>
            <person name="Bunk B."/>
            <person name="Jeske O."/>
            <person name="Meyerdierks A."/>
            <person name="Storesund J.E."/>
            <person name="Kallscheuer N."/>
            <person name="Luecker S."/>
            <person name="Lage O.M."/>
            <person name="Pohl T."/>
            <person name="Merkel B.J."/>
            <person name="Hornburger P."/>
            <person name="Mueller R.-W."/>
            <person name="Bruemmer F."/>
            <person name="Labrenz M."/>
            <person name="Spormann A.M."/>
            <person name="Op den Camp H."/>
            <person name="Overmann J."/>
            <person name="Amann R."/>
            <person name="Jetten M.S.M."/>
            <person name="Mascher T."/>
            <person name="Medema M.H."/>
            <person name="Devos D.P."/>
            <person name="Kaster A.-K."/>
            <person name="Ovreas L."/>
            <person name="Rohde M."/>
            <person name="Galperin M.Y."/>
            <person name="Jogler C."/>
        </authorList>
    </citation>
    <scope>NUCLEOTIDE SEQUENCE [LARGE SCALE GENOMIC DNA]</scope>
    <source>
        <strain evidence="2 3">Pan189</strain>
    </source>
</reference>
<keyword evidence="3" id="KW-1185">Reference proteome</keyword>
<dbReference type="Pfam" id="PF00561">
    <property type="entry name" value="Abhydrolase_1"/>
    <property type="match status" value="1"/>
</dbReference>
<evidence type="ECO:0000313" key="3">
    <source>
        <dbReference type="Proteomes" id="UP000317318"/>
    </source>
</evidence>
<name>A0A517R7D2_9PLAN</name>
<dbReference type="SUPFAM" id="SSF53474">
    <property type="entry name" value="alpha/beta-Hydrolases"/>
    <property type="match status" value="1"/>
</dbReference>
<dbReference type="Gene3D" id="3.40.50.1820">
    <property type="entry name" value="alpha/beta hydrolase"/>
    <property type="match status" value="1"/>
</dbReference>
<dbReference type="PANTHER" id="PTHR12277:SF81">
    <property type="entry name" value="PROTEIN ABHD13"/>
    <property type="match status" value="1"/>
</dbReference>
<sequence>MLRTIERLSVFYNWGPAVPFPAARVAEAADVWLTAEVGVELHAAFYECPDEYRRLPAEQSPVVLFFHGNAGSIRRWRHIGSRWQDALGADVLVLDYRGYGRSSGTPTEAGLYIDARAAYEYLTQDRAVDPERIVIVGQSLGGGVAVNLAHDSAHAALVLESTFTRLTEVPSARLPWLPTERWMRNRFGSIDLLSQYLKPLFVSHGDRDWLIPYAHAERLVEATAGPVEFMTLPGMNHSDRRPPEYNERVRRFLAEHLPQFRGLGESDD</sequence>
<dbReference type="InterPro" id="IPR000073">
    <property type="entry name" value="AB_hydrolase_1"/>
</dbReference>
<feature type="domain" description="AB hydrolase-1" evidence="1">
    <location>
        <begin position="61"/>
        <end position="178"/>
    </location>
</feature>